<evidence type="ECO:0000313" key="4">
    <source>
        <dbReference type="Proteomes" id="UP000831684"/>
    </source>
</evidence>
<dbReference type="GO" id="GO:0009303">
    <property type="term" value="P:rRNA transcription"/>
    <property type="evidence" value="ECO:0007669"/>
    <property type="project" value="TreeGrafter"/>
</dbReference>
<name>A0A9E6ZY32_9HYPH</name>
<dbReference type="RefSeq" id="WP_244449968.1">
    <property type="nucleotide sequence ID" value="NZ_CP083239.1"/>
</dbReference>
<dbReference type="SMART" id="SM01058">
    <property type="entry name" value="CarD_TRCF"/>
    <property type="match status" value="1"/>
</dbReference>
<reference evidence="3" key="1">
    <citation type="submission" date="2021-09" db="EMBL/GenBank/DDBJ databases">
        <title>Network and meta-omics reveal the key degrader and cooperation patterns in an efficient 1,4-dioxane-degrading microbial community.</title>
        <authorList>
            <person name="Dai C."/>
        </authorList>
    </citation>
    <scope>NUCLEOTIDE SEQUENCE</scope>
    <source>
        <strain evidence="3">ZM13</strain>
    </source>
</reference>
<accession>A0A9E6ZY32</accession>
<dbReference type="PANTHER" id="PTHR38447">
    <property type="entry name" value="TRANSCRIPTION FACTOR YDEB-RELATED"/>
    <property type="match status" value="1"/>
</dbReference>
<dbReference type="Pfam" id="PF02559">
    <property type="entry name" value="CarD_TRCF_RID"/>
    <property type="match status" value="1"/>
</dbReference>
<feature type="region of interest" description="Disordered" evidence="1">
    <location>
        <begin position="174"/>
        <end position="200"/>
    </location>
</feature>
<sequence>MTSTKKPTSNIRQGFKTGEHIVYPSHGVGRIMAIEDQEVAGFKLELFVIHFEKDKMTLRVPVPKIASVGMRKLSEPTVMKKALETLKGRARVKRTMWSRRAQEYEAKINSGDLVAISEVVRDLYRSEAQPEQSYSERQLYEAALDRMARELAAVDNLTETEAIKLIEQNLLKGPRRTGKGEAEADAAEADDEADTEEAAA</sequence>
<dbReference type="KEGG" id="apol:K9D25_06020"/>
<protein>
    <submittedName>
        <fullName evidence="3">CarD family transcriptional regulator</fullName>
    </submittedName>
</protein>
<dbReference type="PANTHER" id="PTHR38447:SF1">
    <property type="entry name" value="RNA POLYMERASE-BINDING TRANSCRIPTION FACTOR CARD"/>
    <property type="match status" value="1"/>
</dbReference>
<dbReference type="InterPro" id="IPR048792">
    <property type="entry name" value="CarD_C"/>
</dbReference>
<evidence type="ECO:0000259" key="2">
    <source>
        <dbReference type="SMART" id="SM01058"/>
    </source>
</evidence>
<evidence type="ECO:0000313" key="3">
    <source>
        <dbReference type="EMBL" id="UOK72267.1"/>
    </source>
</evidence>
<feature type="compositionally biased region" description="Acidic residues" evidence="1">
    <location>
        <begin position="183"/>
        <end position="200"/>
    </location>
</feature>
<organism evidence="3 4">
    <name type="scientific">Ancylobacter polymorphus</name>
    <dbReference type="NCBI Taxonomy" id="223390"/>
    <lineage>
        <taxon>Bacteria</taxon>
        <taxon>Pseudomonadati</taxon>
        <taxon>Pseudomonadota</taxon>
        <taxon>Alphaproteobacteria</taxon>
        <taxon>Hyphomicrobiales</taxon>
        <taxon>Xanthobacteraceae</taxon>
        <taxon>Ancylobacter</taxon>
    </lineage>
</organism>
<gene>
    <name evidence="3" type="ORF">K9D25_06020</name>
</gene>
<dbReference type="InterPro" id="IPR052531">
    <property type="entry name" value="CarD-like_regulator"/>
</dbReference>
<dbReference type="Pfam" id="PF21095">
    <property type="entry name" value="CarD_C"/>
    <property type="match status" value="1"/>
</dbReference>
<evidence type="ECO:0000256" key="1">
    <source>
        <dbReference type="SAM" id="MobiDB-lite"/>
    </source>
</evidence>
<dbReference type="InterPro" id="IPR003711">
    <property type="entry name" value="CarD-like/TRCF_RID"/>
</dbReference>
<dbReference type="AlphaFoldDB" id="A0A9E6ZY32"/>
<dbReference type="SUPFAM" id="SSF141259">
    <property type="entry name" value="CarD-like"/>
    <property type="match status" value="1"/>
</dbReference>
<feature type="domain" description="CarD-like/TRCF RNAP-interacting" evidence="2">
    <location>
        <begin position="14"/>
        <end position="124"/>
    </location>
</feature>
<dbReference type="Proteomes" id="UP000831684">
    <property type="component" value="Chromosome"/>
</dbReference>
<dbReference type="InterPro" id="IPR042215">
    <property type="entry name" value="CarD-like_C"/>
</dbReference>
<proteinExistence type="predicted"/>
<dbReference type="EMBL" id="CP083239">
    <property type="protein sequence ID" value="UOK72267.1"/>
    <property type="molecule type" value="Genomic_DNA"/>
</dbReference>
<dbReference type="Gene3D" id="1.20.58.1290">
    <property type="entry name" value="CarD-like, C-terminal domain"/>
    <property type="match status" value="1"/>
</dbReference>
<dbReference type="Gene3D" id="2.40.10.170">
    <property type="match status" value="1"/>
</dbReference>
<dbReference type="InterPro" id="IPR036101">
    <property type="entry name" value="CarD-like/TRCF_RID_sf"/>
</dbReference>